<comment type="caution">
    <text evidence="1">The sequence shown here is derived from an EMBL/GenBank/DDBJ whole genome shotgun (WGS) entry which is preliminary data.</text>
</comment>
<dbReference type="Proteomes" id="UP001057402">
    <property type="component" value="Chromosome 6"/>
</dbReference>
<accession>A0ACB9QE87</accession>
<reference evidence="2" key="1">
    <citation type="journal article" date="2023" name="Front. Plant Sci.">
        <title>Chromosomal-level genome assembly of Melastoma candidum provides insights into trichome evolution.</title>
        <authorList>
            <person name="Zhong Y."/>
            <person name="Wu W."/>
            <person name="Sun C."/>
            <person name="Zou P."/>
            <person name="Liu Y."/>
            <person name="Dai S."/>
            <person name="Zhou R."/>
        </authorList>
    </citation>
    <scope>NUCLEOTIDE SEQUENCE [LARGE SCALE GENOMIC DNA]</scope>
</reference>
<dbReference type="EMBL" id="CM042885">
    <property type="protein sequence ID" value="KAI4365057.1"/>
    <property type="molecule type" value="Genomic_DNA"/>
</dbReference>
<evidence type="ECO:0000313" key="2">
    <source>
        <dbReference type="Proteomes" id="UP001057402"/>
    </source>
</evidence>
<gene>
    <name evidence="1" type="ORF">MLD38_021077</name>
</gene>
<evidence type="ECO:0000313" key="1">
    <source>
        <dbReference type="EMBL" id="KAI4365057.1"/>
    </source>
</evidence>
<name>A0ACB9QE87_9MYRT</name>
<sequence>MFRAVASVLTQVDEGTRSARLLLQLLVVEDIQRSYSSIKGKTVREALKTFRITDPGLHIMFPFPSTFITHTLSRLYEIVWKSRIFAFTDSFVVLNEPAGTSAGGTANKFEERCATFATRALGLVKPLRTTHQIDNSEG</sequence>
<organism evidence="1 2">
    <name type="scientific">Melastoma candidum</name>
    <dbReference type="NCBI Taxonomy" id="119954"/>
    <lineage>
        <taxon>Eukaryota</taxon>
        <taxon>Viridiplantae</taxon>
        <taxon>Streptophyta</taxon>
        <taxon>Embryophyta</taxon>
        <taxon>Tracheophyta</taxon>
        <taxon>Spermatophyta</taxon>
        <taxon>Magnoliopsida</taxon>
        <taxon>eudicotyledons</taxon>
        <taxon>Gunneridae</taxon>
        <taxon>Pentapetalae</taxon>
        <taxon>rosids</taxon>
        <taxon>malvids</taxon>
        <taxon>Myrtales</taxon>
        <taxon>Melastomataceae</taxon>
        <taxon>Melastomatoideae</taxon>
        <taxon>Melastomateae</taxon>
        <taxon>Melastoma</taxon>
    </lineage>
</organism>
<keyword evidence="2" id="KW-1185">Reference proteome</keyword>
<proteinExistence type="predicted"/>
<protein>
    <submittedName>
        <fullName evidence="1">Uncharacterized protein</fullName>
    </submittedName>
</protein>